<keyword evidence="4 6" id="KW-0456">Lyase</keyword>
<evidence type="ECO:0000313" key="10">
    <source>
        <dbReference type="Proteomes" id="UP000095728"/>
    </source>
</evidence>
<dbReference type="FunCoup" id="A0A1E5RF80">
    <property type="interactions" value="499"/>
</dbReference>
<sequence>MKRKRIEVEIEEPAGSENEVMLKYQAHVQKIKSLQITEYLKLMTRELTLMEPLETLLEQDPAKAAKLPKNFIPIYSKIREMRKTVSAAVDVQGCASMPFYLNFKLPHEPIWPTPENFRLQVLVSLMLSSQTKDEMNCKAMSQLMVYCLDNLDSAHGISFKSLSAIDEHTLDTLIQPVGFHTRKAKFVKNAIEAIISQHATSSLNQDSPLDVPYLYDDIVALQGVGPKMANLLIQCAWAYGEHGIGVDVHVDRLSRMFGWVPGPKERKNPEETRVALQKLLPVSLWTEINSVLVGFGQSICIPRRQKCNECFANDICPGRIRSKIEKTYSSYEEWFSETKNMLPIRTVEGEIEDMVDFVKKDIKMEEDETNPGVKPEPVPFNFSSDKHPVVEKKLTTSKYFNKKKKT</sequence>
<evidence type="ECO:0000256" key="3">
    <source>
        <dbReference type="ARBA" id="ARBA00023204"/>
    </source>
</evidence>
<dbReference type="GO" id="GO:0005634">
    <property type="term" value="C:nucleus"/>
    <property type="evidence" value="ECO:0007669"/>
    <property type="project" value="UniProtKB-SubCell"/>
</dbReference>
<feature type="region of interest" description="Disordered" evidence="7">
    <location>
        <begin position="366"/>
        <end position="385"/>
    </location>
</feature>
<proteinExistence type="inferred from homology"/>
<dbReference type="AlphaFoldDB" id="A0A1E5RF80"/>
<evidence type="ECO:0000256" key="6">
    <source>
        <dbReference type="HAMAP-Rule" id="MF_03183"/>
    </source>
</evidence>
<gene>
    <name evidence="6" type="primary">NTG1</name>
    <name evidence="9" type="ORF">AWRI3579_g2248</name>
</gene>
<dbReference type="HAMAP" id="MF_03183">
    <property type="entry name" value="Endonuclease_III_Nth"/>
    <property type="match status" value="1"/>
</dbReference>
<dbReference type="GO" id="GO:0000703">
    <property type="term" value="F:oxidized pyrimidine nucleobase lesion DNA N-glycosylase activity"/>
    <property type="evidence" value="ECO:0007669"/>
    <property type="project" value="UniProtKB-UniRule"/>
</dbReference>
<dbReference type="InterPro" id="IPR003265">
    <property type="entry name" value="HhH-GPD_domain"/>
</dbReference>
<comment type="similarity">
    <text evidence="6">Belongs to the Nth/MutY family.</text>
</comment>
<keyword evidence="3 6" id="KW-0234">DNA repair</keyword>
<dbReference type="Pfam" id="PF00730">
    <property type="entry name" value="HhH-GPD"/>
    <property type="match status" value="1"/>
</dbReference>
<dbReference type="InterPro" id="IPR011257">
    <property type="entry name" value="DNA_glycosylase"/>
</dbReference>
<dbReference type="GO" id="GO:0005739">
    <property type="term" value="C:mitochondrion"/>
    <property type="evidence" value="ECO:0007669"/>
    <property type="project" value="UniProtKB-SubCell"/>
</dbReference>
<dbReference type="EMBL" id="LPNM01000007">
    <property type="protein sequence ID" value="OEJ85526.1"/>
    <property type="molecule type" value="Genomic_DNA"/>
</dbReference>
<evidence type="ECO:0000256" key="2">
    <source>
        <dbReference type="ARBA" id="ARBA00022801"/>
    </source>
</evidence>
<keyword evidence="2 6" id="KW-0378">Hydrolase</keyword>
<evidence type="ECO:0000313" key="9">
    <source>
        <dbReference type="EMBL" id="OEJ85526.1"/>
    </source>
</evidence>
<dbReference type="EC" id="4.2.99.18" evidence="6"/>
<feature type="domain" description="HhH-GPD" evidence="8">
    <location>
        <begin position="127"/>
        <end position="298"/>
    </location>
</feature>
<evidence type="ECO:0000256" key="7">
    <source>
        <dbReference type="SAM" id="MobiDB-lite"/>
    </source>
</evidence>
<comment type="caution">
    <text evidence="6">Lacks conserved residue(s) required for the propagation of feature annotation.</text>
</comment>
<keyword evidence="5 6" id="KW-0326">Glycosidase</keyword>
<dbReference type="SMART" id="SM00478">
    <property type="entry name" value="ENDO3c"/>
    <property type="match status" value="1"/>
</dbReference>
<comment type="caution">
    <text evidence="9">The sequence shown here is derived from an EMBL/GenBank/DDBJ whole genome shotgun (WGS) entry which is preliminary data.</text>
</comment>
<name>A0A1E5RF80_9ASCO</name>
<evidence type="ECO:0000256" key="4">
    <source>
        <dbReference type="ARBA" id="ARBA00023239"/>
    </source>
</evidence>
<evidence type="ECO:0000256" key="5">
    <source>
        <dbReference type="ARBA" id="ARBA00023295"/>
    </source>
</evidence>
<dbReference type="EC" id="3.2.2.-" evidence="6"/>
<evidence type="ECO:0000259" key="8">
    <source>
        <dbReference type="SMART" id="SM00478"/>
    </source>
</evidence>
<dbReference type="GO" id="GO:0003677">
    <property type="term" value="F:DNA binding"/>
    <property type="evidence" value="ECO:0007669"/>
    <property type="project" value="UniProtKB-UniRule"/>
</dbReference>
<dbReference type="GO" id="GO:0140078">
    <property type="term" value="F:class I DNA-(apurinic or apyrimidinic site) endonuclease activity"/>
    <property type="evidence" value="ECO:0007669"/>
    <property type="project" value="UniProtKB-EC"/>
</dbReference>
<dbReference type="PANTHER" id="PTHR43286:SF1">
    <property type="entry name" value="ENDONUCLEASE III-LIKE PROTEIN 1"/>
    <property type="match status" value="1"/>
</dbReference>
<dbReference type="Gene3D" id="1.10.340.30">
    <property type="entry name" value="Hypothetical protein, domain 2"/>
    <property type="match status" value="1"/>
</dbReference>
<dbReference type="GO" id="GO:0006285">
    <property type="term" value="P:base-excision repair, AP site formation"/>
    <property type="evidence" value="ECO:0007669"/>
    <property type="project" value="UniProtKB-UniRule"/>
</dbReference>
<keyword evidence="6" id="KW-0496">Mitochondrion</keyword>
<dbReference type="InterPro" id="IPR023170">
    <property type="entry name" value="HhH_base_excis_C"/>
</dbReference>
<protein>
    <recommendedName>
        <fullName evidence="6">Endonuclease III homolog</fullName>
        <ecNumber evidence="6">3.2.2.-</ecNumber>
        <ecNumber evidence="6">4.2.99.18</ecNumber>
    </recommendedName>
    <alternativeName>
        <fullName evidence="6">Bifunctional DNA N-glycosylase/DNA-(apurinic or apyrimidinic site) lyase</fullName>
        <shortName evidence="6">DNA glycosylase/AP lyase</shortName>
    </alternativeName>
</protein>
<keyword evidence="1 6" id="KW-0227">DNA damage</keyword>
<dbReference type="STRING" id="56408.A0A1E5RF80"/>
<dbReference type="InterPro" id="IPR030841">
    <property type="entry name" value="NTH1"/>
</dbReference>
<comment type="catalytic activity">
    <reaction evidence="6">
        <text>2'-deoxyribonucleotide-(2'-deoxyribose 5'-phosphate)-2'-deoxyribonucleotide-DNA = a 3'-end 2'-deoxyribonucleotide-(2,3-dehydro-2,3-deoxyribose 5'-phosphate)-DNA + a 5'-end 5'-phospho-2'-deoxyribonucleoside-DNA + H(+)</text>
        <dbReference type="Rhea" id="RHEA:66592"/>
        <dbReference type="Rhea" id="RHEA-COMP:13180"/>
        <dbReference type="Rhea" id="RHEA-COMP:16897"/>
        <dbReference type="Rhea" id="RHEA-COMP:17067"/>
        <dbReference type="ChEBI" id="CHEBI:15378"/>
        <dbReference type="ChEBI" id="CHEBI:136412"/>
        <dbReference type="ChEBI" id="CHEBI:157695"/>
        <dbReference type="ChEBI" id="CHEBI:167181"/>
        <dbReference type="EC" id="4.2.99.18"/>
    </reaction>
</comment>
<evidence type="ECO:0000256" key="1">
    <source>
        <dbReference type="ARBA" id="ARBA00022763"/>
    </source>
</evidence>
<keyword evidence="10" id="KW-1185">Reference proteome</keyword>
<dbReference type="OrthoDB" id="3970672at2759"/>
<dbReference type="PANTHER" id="PTHR43286">
    <property type="entry name" value="ENDONUCLEASE III-LIKE PROTEIN 1"/>
    <property type="match status" value="1"/>
</dbReference>
<dbReference type="Proteomes" id="UP000095728">
    <property type="component" value="Unassembled WGS sequence"/>
</dbReference>
<dbReference type="Gene3D" id="1.10.1670.10">
    <property type="entry name" value="Helix-hairpin-Helix base-excision DNA repair enzymes (C-terminal)"/>
    <property type="match status" value="1"/>
</dbReference>
<keyword evidence="6" id="KW-0539">Nucleus</keyword>
<keyword evidence="9" id="KW-0540">Nuclease</keyword>
<reference evidence="10" key="1">
    <citation type="journal article" date="2016" name="Genome Announc.">
        <title>Genome sequences of three species of Hanseniaspora isolated from spontaneous wine fermentations.</title>
        <authorList>
            <person name="Sternes P.R."/>
            <person name="Lee D."/>
            <person name="Kutyna D.R."/>
            <person name="Borneman A.R."/>
        </authorList>
    </citation>
    <scope>NUCLEOTIDE SEQUENCE [LARGE SCALE GENOMIC DNA]</scope>
    <source>
        <strain evidence="10">AWRI3579</strain>
    </source>
</reference>
<organism evidence="9 10">
    <name type="scientific">Hanseniaspora osmophila</name>
    <dbReference type="NCBI Taxonomy" id="56408"/>
    <lineage>
        <taxon>Eukaryota</taxon>
        <taxon>Fungi</taxon>
        <taxon>Dikarya</taxon>
        <taxon>Ascomycota</taxon>
        <taxon>Saccharomycotina</taxon>
        <taxon>Saccharomycetes</taxon>
        <taxon>Saccharomycodales</taxon>
        <taxon>Saccharomycodaceae</taxon>
        <taxon>Hanseniaspora</taxon>
    </lineage>
</organism>
<comment type="subcellular location">
    <subcellularLocation>
        <location evidence="6">Nucleus</location>
    </subcellularLocation>
    <subcellularLocation>
        <location evidence="6">Mitochondrion</location>
    </subcellularLocation>
</comment>
<accession>A0A1E5RF80</accession>
<dbReference type="CDD" id="cd00056">
    <property type="entry name" value="ENDO3c"/>
    <property type="match status" value="1"/>
</dbReference>
<comment type="function">
    <text evidence="6">Bifunctional DNA N-glycosylase with associated apurinic/apyrimidinic (AP) lyase function that catalyzes the first step in base excision repair (BER), the primary repair pathway for the repair of oxidative DNA damage. The DNA N-glycosylase activity releases the damaged DNA base from DNA by cleaving the N-glycosidic bond, leaving an AP site. The AP lyase activity cleaves the phosphodiester bond 3' to the AP site by a beta-elimination. Primarily recognizes and repairs oxidative base damage of pyrimidines.</text>
</comment>
<dbReference type="GO" id="GO:0006289">
    <property type="term" value="P:nucleotide-excision repair"/>
    <property type="evidence" value="ECO:0007669"/>
    <property type="project" value="TreeGrafter"/>
</dbReference>
<keyword evidence="9" id="KW-0255">Endonuclease</keyword>
<dbReference type="SUPFAM" id="SSF48150">
    <property type="entry name" value="DNA-glycosylase"/>
    <property type="match status" value="1"/>
</dbReference>
<dbReference type="InParanoid" id="A0A1E5RF80"/>